<name>A0A017SF54_ASPRC</name>
<evidence type="ECO:0000256" key="1">
    <source>
        <dbReference type="SAM" id="MobiDB-lite"/>
    </source>
</evidence>
<evidence type="ECO:0000313" key="4">
    <source>
        <dbReference type="Proteomes" id="UP000019804"/>
    </source>
</evidence>
<feature type="non-terminal residue" evidence="3">
    <location>
        <position position="98"/>
    </location>
</feature>
<dbReference type="GeneID" id="63696893"/>
<reference evidence="4" key="1">
    <citation type="journal article" date="2014" name="Nat. Commun.">
        <title>Genomic adaptations of the halophilic Dead Sea filamentous fungus Eurotium rubrum.</title>
        <authorList>
            <person name="Kis-Papo T."/>
            <person name="Weig A.R."/>
            <person name="Riley R."/>
            <person name="Persoh D."/>
            <person name="Salamov A."/>
            <person name="Sun H."/>
            <person name="Lipzen A."/>
            <person name="Wasser S.P."/>
            <person name="Rambold G."/>
            <person name="Grigoriev I.V."/>
            <person name="Nevo E."/>
        </authorList>
    </citation>
    <scope>NUCLEOTIDE SEQUENCE [LARGE SCALE GENOMIC DNA]</scope>
    <source>
        <strain evidence="4">CBS 135680</strain>
    </source>
</reference>
<protein>
    <submittedName>
        <fullName evidence="3">Uncharacterized protein</fullName>
    </submittedName>
</protein>
<dbReference type="HOGENOM" id="CLU_2339051_0_0_1"/>
<dbReference type="AlphaFoldDB" id="A0A017SF54"/>
<proteinExistence type="predicted"/>
<keyword evidence="2" id="KW-0472">Membrane</keyword>
<keyword evidence="4" id="KW-1185">Reference proteome</keyword>
<keyword evidence="2" id="KW-1133">Transmembrane helix</keyword>
<feature type="region of interest" description="Disordered" evidence="1">
    <location>
        <begin position="1"/>
        <end position="21"/>
    </location>
</feature>
<organism evidence="3 4">
    <name type="scientific">Aspergillus ruber (strain CBS 135680)</name>
    <dbReference type="NCBI Taxonomy" id="1388766"/>
    <lineage>
        <taxon>Eukaryota</taxon>
        <taxon>Fungi</taxon>
        <taxon>Dikarya</taxon>
        <taxon>Ascomycota</taxon>
        <taxon>Pezizomycotina</taxon>
        <taxon>Eurotiomycetes</taxon>
        <taxon>Eurotiomycetidae</taxon>
        <taxon>Eurotiales</taxon>
        <taxon>Aspergillaceae</taxon>
        <taxon>Aspergillus</taxon>
        <taxon>Aspergillus subgen. Aspergillus</taxon>
    </lineage>
</organism>
<gene>
    <name evidence="3" type="ORF">EURHEDRAFT_411911</name>
</gene>
<evidence type="ECO:0000313" key="3">
    <source>
        <dbReference type="EMBL" id="EYE95633.1"/>
    </source>
</evidence>
<dbReference type="EMBL" id="KK088421">
    <property type="protein sequence ID" value="EYE95633.1"/>
    <property type="molecule type" value="Genomic_DNA"/>
</dbReference>
<sequence>MSESEVIAHGNRLVTTPRNPGHAVYPKAQASGLPSDTHGRDQLGLSMVQTACAWQMMSFFFFFLQKRQGQTFVWRMSVRNSVGHVSFKSRAVCATKFI</sequence>
<accession>A0A017SF54</accession>
<keyword evidence="2" id="KW-0812">Transmembrane</keyword>
<feature type="transmembrane region" description="Helical" evidence="2">
    <location>
        <begin position="43"/>
        <end position="64"/>
    </location>
</feature>
<evidence type="ECO:0000256" key="2">
    <source>
        <dbReference type="SAM" id="Phobius"/>
    </source>
</evidence>
<dbReference type="RefSeq" id="XP_040639321.1">
    <property type="nucleotide sequence ID" value="XM_040781769.1"/>
</dbReference>
<dbReference type="Proteomes" id="UP000019804">
    <property type="component" value="Unassembled WGS sequence"/>
</dbReference>